<evidence type="ECO:0000259" key="6">
    <source>
        <dbReference type="PROSITE" id="PS50011"/>
    </source>
</evidence>
<keyword evidence="5" id="KW-0067">ATP-binding</keyword>
<keyword evidence="4 8" id="KW-0418">Kinase</keyword>
<evidence type="ECO:0000256" key="2">
    <source>
        <dbReference type="ARBA" id="ARBA00022679"/>
    </source>
</evidence>
<keyword evidence="2" id="KW-0808">Transferase</keyword>
<dbReference type="InterPro" id="IPR011009">
    <property type="entry name" value="Kinase-like_dom_sf"/>
</dbReference>
<dbReference type="AlphaFoldDB" id="A0A0S4TJI3"/>
<dbReference type="VEuPathDB" id="CryptoDB:ChTU502y2012_407g1495"/>
<dbReference type="EMBL" id="JTAI01000005">
    <property type="protein sequence ID" value="PPS93960.1"/>
    <property type="molecule type" value="Genomic_DNA"/>
</dbReference>
<evidence type="ECO:0000256" key="5">
    <source>
        <dbReference type="ARBA" id="ARBA00022840"/>
    </source>
</evidence>
<dbReference type="Proteomes" id="UP000199752">
    <property type="component" value="Chromosome 7"/>
</dbReference>
<keyword evidence="1 8" id="KW-0723">Serine/threonine-protein kinase</keyword>
<dbReference type="GO" id="GO:0004674">
    <property type="term" value="F:protein serine/threonine kinase activity"/>
    <property type="evidence" value="ECO:0007669"/>
    <property type="project" value="UniProtKB-KW"/>
</dbReference>
<dbReference type="EMBL" id="LN877953">
    <property type="protein sequence ID" value="CUV07291.1"/>
    <property type="molecule type" value="Genomic_DNA"/>
</dbReference>
<evidence type="ECO:0000313" key="7">
    <source>
        <dbReference type="EMBL" id="CUV07291.1"/>
    </source>
</evidence>
<evidence type="ECO:0000313" key="8">
    <source>
        <dbReference type="EMBL" id="PPS93960.1"/>
    </source>
</evidence>
<reference evidence="8 9" key="1">
    <citation type="submission" date="2014-11" db="EMBL/GenBank/DDBJ databases">
        <title>Comparative genomic analysis of Cryptosporidium hominis reveals occurrence of genetic recombination in virulent subtypes.</title>
        <authorList>
            <person name="Guo Y."/>
            <person name="Tang K."/>
            <person name="Frace M."/>
            <person name="Li N."/>
            <person name="Roellig D.M."/>
            <person name="Sammons S."/>
            <person name="Knipe K."/>
            <person name="Rowe L."/>
            <person name="Feng Y."/>
            <person name="Xiao L."/>
        </authorList>
    </citation>
    <scope>NUCLEOTIDE SEQUENCE [LARGE SCALE GENOMIC DNA]</scope>
    <source>
        <strain evidence="8">30976</strain>
    </source>
</reference>
<dbReference type="OrthoDB" id="9332038at2759"/>
<dbReference type="SUPFAM" id="SSF56112">
    <property type="entry name" value="Protein kinase-like (PK-like)"/>
    <property type="match status" value="1"/>
</dbReference>
<dbReference type="VEuPathDB" id="CryptoDB:Chro.70343"/>
<dbReference type="Pfam" id="PF00069">
    <property type="entry name" value="Pkinase"/>
    <property type="match status" value="1"/>
</dbReference>
<keyword evidence="3" id="KW-0547">Nucleotide-binding</keyword>
<dbReference type="InterPro" id="IPR008271">
    <property type="entry name" value="Ser/Thr_kinase_AS"/>
</dbReference>
<accession>A0A0S4TJI3</accession>
<feature type="domain" description="Protein kinase" evidence="6">
    <location>
        <begin position="318"/>
        <end position="645"/>
    </location>
</feature>
<dbReference type="VEuPathDB" id="CryptoDB:GY17_00003022"/>
<name>A0A0S4TJI3_CRYHO</name>
<sequence>MNNELNTTIKNILKINEIQNDDLALMLSRYIQKNFLINTNNDFFADGEYIHEEIIKVSIAIVANCNLISSTNIKGRDNILINSEGVPVYKNYIEFENFKDLNNWMINLYDRILFSKKESFQTENIVEEKMQKLINELNNYEIIPFELPIDFITSIYNSGTISSGRIVDYLRSMYLLFNADDGNILKHEPEIKDNISHEDIYIYNDELTEYLSDDQELKINNIGNKGSFSKTVETELCEPSVNLNLRVSFSIGKFFEKMETDLKTLEEIALIFFGTISSTSEHMNNPDKRDILLNVFYKNQLIHLIRQNINSINISSRFLLIKVLHRGNFGQVYVGLDLLSFKLVCLKRLMGSLSDDQYLRNSIIEANYLNILSKSSVSKFVPHFIDVVVNYNNIFIISELQGKNLLSFIEDDSAKTYLTLGGIQRIINQLLICIKHLHESLKLIHCDIKPENIVIAGIDTQDIFGYLNNTNFDKKDEINIKLIDWGSCLSIDQASNTRNSYIQSRYYRSPEICLGLAYNEKIDIWSVGCVMAELVLRKPLFDHNSSTQQLLANIITTIGKKIPIRMINNSSIINHFITHDGHLFDKNLNKIRLFTTLKENSIHKNRINELFSNNGPLFVDLLNKLLCIDPDERLSASQALSHPWFSYNYQN</sequence>
<gene>
    <name evidence="7" type="ORF">CHUDEA7_3050</name>
    <name evidence="8" type="ORF">GY17_00003022</name>
</gene>
<dbReference type="InterPro" id="IPR000719">
    <property type="entry name" value="Prot_kinase_dom"/>
</dbReference>
<dbReference type="Gene3D" id="1.10.510.10">
    <property type="entry name" value="Transferase(Phosphotransferase) domain 1"/>
    <property type="match status" value="1"/>
</dbReference>
<reference evidence="8 9" key="3">
    <citation type="submission" date="2017-10" db="EMBL/GenBank/DDBJ databases">
        <title>Consistent, comparative and evidence-based genome annotation and re-annotation for the closely-related species, Cryptosporidium parvum, C. hominis and C. tyzzeri.</title>
        <authorList>
            <person name="Baptista R.P."/>
            <person name="Li Y."/>
            <person name="Sateriale A."/>
            <person name="Striepen B."/>
            <person name="Kissinger J.C."/>
        </authorList>
    </citation>
    <scope>NUCLEOTIDE SEQUENCE [LARGE SCALE GENOMIC DNA]</scope>
    <source>
        <strain evidence="8">30976</strain>
    </source>
</reference>
<dbReference type="Gene3D" id="3.30.200.20">
    <property type="entry name" value="Phosphorylase Kinase, domain 1"/>
    <property type="match status" value="1"/>
</dbReference>
<dbReference type="VEuPathDB" id="CryptoDB:CHUDEA7_3050"/>
<dbReference type="Proteomes" id="UP001429100">
    <property type="component" value="Unassembled WGS sequence"/>
</dbReference>
<dbReference type="PROSITE" id="PS50011">
    <property type="entry name" value="PROTEIN_KINASE_DOM"/>
    <property type="match status" value="1"/>
</dbReference>
<dbReference type="PANTHER" id="PTHR24058:SF124">
    <property type="entry name" value="PROTEIN KINASE SUPERFAMILY PROTEIN"/>
    <property type="match status" value="1"/>
</dbReference>
<proteinExistence type="predicted"/>
<reference evidence="7" key="2">
    <citation type="submission" date="2015-08" db="EMBL/GenBank/DDBJ databases">
        <authorList>
            <person name="Babu N.S."/>
            <person name="Beckwith C.J."/>
            <person name="Beseler K.G."/>
            <person name="Brison A."/>
            <person name="Carone J.V."/>
            <person name="Caskin T.P."/>
            <person name="Diamond M."/>
            <person name="Durham M.E."/>
            <person name="Foxe J.M."/>
            <person name="Go M."/>
            <person name="Henderson B.A."/>
            <person name="Jones I.B."/>
            <person name="McGettigan J.A."/>
            <person name="Micheletti S.J."/>
            <person name="Nasrallah M.E."/>
            <person name="Ortiz D."/>
            <person name="Piller C.R."/>
            <person name="Privatt S.R."/>
            <person name="Schneider S.L."/>
            <person name="Sharp S."/>
            <person name="Smith T.C."/>
            <person name="Stanton J.D."/>
            <person name="Ullery H.E."/>
            <person name="Wilson R.J."/>
            <person name="Serrano M.G."/>
            <person name="Buck G."/>
            <person name="Lee V."/>
            <person name="Wang Y."/>
            <person name="Carvalho R."/>
            <person name="Voegtly L."/>
            <person name="Shi R."/>
            <person name="Duckworth R."/>
            <person name="Johnson A."/>
            <person name="Loviza R."/>
            <person name="Walstead R."/>
            <person name="Shah Z."/>
            <person name="Kiflezghi M."/>
            <person name="Wade K."/>
            <person name="Ball S.L."/>
            <person name="Bradley K.W."/>
            <person name="Asai D.J."/>
            <person name="Bowman C.A."/>
            <person name="Russell D.A."/>
            <person name="Pope W.H."/>
            <person name="Jacobs-Sera D."/>
            <person name="Hendrix R.W."/>
            <person name="Hatfull G.F."/>
        </authorList>
    </citation>
    <scope>NUCLEOTIDE SEQUENCE [LARGE SCALE GENOMIC DNA]</scope>
</reference>
<keyword evidence="9" id="KW-1185">Reference proteome</keyword>
<dbReference type="GO" id="GO:0005524">
    <property type="term" value="F:ATP binding"/>
    <property type="evidence" value="ECO:0007669"/>
    <property type="project" value="UniProtKB-KW"/>
</dbReference>
<dbReference type="PANTHER" id="PTHR24058">
    <property type="entry name" value="DUAL SPECIFICITY PROTEIN KINASE"/>
    <property type="match status" value="1"/>
</dbReference>
<dbReference type="PROSITE" id="PS00108">
    <property type="entry name" value="PROTEIN_KINASE_ST"/>
    <property type="match status" value="1"/>
</dbReference>
<dbReference type="SMART" id="SM00220">
    <property type="entry name" value="S_TKc"/>
    <property type="match status" value="1"/>
</dbReference>
<dbReference type="InterPro" id="IPR050494">
    <property type="entry name" value="Ser_Thr_dual-spec_kinase"/>
</dbReference>
<protein>
    <submittedName>
        <fullName evidence="8">Serine/Threonine protein kinase</fullName>
    </submittedName>
</protein>
<evidence type="ECO:0000256" key="4">
    <source>
        <dbReference type="ARBA" id="ARBA00022777"/>
    </source>
</evidence>
<evidence type="ECO:0000256" key="1">
    <source>
        <dbReference type="ARBA" id="ARBA00022527"/>
    </source>
</evidence>
<evidence type="ECO:0000313" key="9">
    <source>
        <dbReference type="Proteomes" id="UP001429100"/>
    </source>
</evidence>
<organism evidence="7">
    <name type="scientific">Cryptosporidium hominis</name>
    <dbReference type="NCBI Taxonomy" id="237895"/>
    <lineage>
        <taxon>Eukaryota</taxon>
        <taxon>Sar</taxon>
        <taxon>Alveolata</taxon>
        <taxon>Apicomplexa</taxon>
        <taxon>Conoidasida</taxon>
        <taxon>Coccidia</taxon>
        <taxon>Eucoccidiorida</taxon>
        <taxon>Eimeriorina</taxon>
        <taxon>Cryptosporidiidae</taxon>
        <taxon>Cryptosporidium</taxon>
    </lineage>
</organism>
<evidence type="ECO:0000256" key="3">
    <source>
        <dbReference type="ARBA" id="ARBA00022741"/>
    </source>
</evidence>